<dbReference type="HOGENOM" id="CLU_063703_0_0_1"/>
<gene>
    <name evidence="5" type="ORF">FOMPIDRAFT_1033808</name>
</gene>
<dbReference type="GO" id="GO:0008270">
    <property type="term" value="F:zinc ion binding"/>
    <property type="evidence" value="ECO:0007669"/>
    <property type="project" value="UniProtKB-KW"/>
</dbReference>
<keyword evidence="1" id="KW-0479">Metal-binding</keyword>
<dbReference type="OrthoDB" id="432970at2759"/>
<dbReference type="InterPro" id="IPR002893">
    <property type="entry name" value="Znf_MYND"/>
</dbReference>
<evidence type="ECO:0000256" key="2">
    <source>
        <dbReference type="ARBA" id="ARBA00022771"/>
    </source>
</evidence>
<proteinExistence type="predicted"/>
<dbReference type="InParanoid" id="S8DPJ0"/>
<evidence type="ECO:0000256" key="1">
    <source>
        <dbReference type="ARBA" id="ARBA00022723"/>
    </source>
</evidence>
<dbReference type="AlphaFoldDB" id="S8DPJ0"/>
<feature type="domain" description="MYND-type" evidence="4">
    <location>
        <begin position="249"/>
        <end position="270"/>
    </location>
</feature>
<dbReference type="Proteomes" id="UP000015241">
    <property type="component" value="Unassembled WGS sequence"/>
</dbReference>
<keyword evidence="3" id="KW-0862">Zinc</keyword>
<dbReference type="EMBL" id="KE504292">
    <property type="protein sequence ID" value="EPS93178.1"/>
    <property type="molecule type" value="Genomic_DNA"/>
</dbReference>
<reference evidence="5 6" key="1">
    <citation type="journal article" date="2012" name="Science">
        <title>The Paleozoic origin of enzymatic lignin decomposition reconstructed from 31 fungal genomes.</title>
        <authorList>
            <person name="Floudas D."/>
            <person name="Binder M."/>
            <person name="Riley R."/>
            <person name="Barry K."/>
            <person name="Blanchette R.A."/>
            <person name="Henrissat B."/>
            <person name="Martinez A.T."/>
            <person name="Otillar R."/>
            <person name="Spatafora J.W."/>
            <person name="Yadav J.S."/>
            <person name="Aerts A."/>
            <person name="Benoit I."/>
            <person name="Boyd A."/>
            <person name="Carlson A."/>
            <person name="Copeland A."/>
            <person name="Coutinho P.M."/>
            <person name="de Vries R.P."/>
            <person name="Ferreira P."/>
            <person name="Findley K."/>
            <person name="Foster B."/>
            <person name="Gaskell J."/>
            <person name="Glotzer D."/>
            <person name="Gorecki P."/>
            <person name="Heitman J."/>
            <person name="Hesse C."/>
            <person name="Hori C."/>
            <person name="Igarashi K."/>
            <person name="Jurgens J.A."/>
            <person name="Kallen N."/>
            <person name="Kersten P."/>
            <person name="Kohler A."/>
            <person name="Kuees U."/>
            <person name="Kumar T.K.A."/>
            <person name="Kuo A."/>
            <person name="LaButti K."/>
            <person name="Larrondo L.F."/>
            <person name="Lindquist E."/>
            <person name="Ling A."/>
            <person name="Lombard V."/>
            <person name="Lucas S."/>
            <person name="Lundell T."/>
            <person name="Martin R."/>
            <person name="McLaughlin D.J."/>
            <person name="Morgenstern I."/>
            <person name="Morin E."/>
            <person name="Murat C."/>
            <person name="Nagy L.G."/>
            <person name="Nolan M."/>
            <person name="Ohm R.A."/>
            <person name="Patyshakuliyeva A."/>
            <person name="Rokas A."/>
            <person name="Ruiz-Duenas F.J."/>
            <person name="Sabat G."/>
            <person name="Salamov A."/>
            <person name="Samejima M."/>
            <person name="Schmutz J."/>
            <person name="Slot J.C."/>
            <person name="St John F."/>
            <person name="Stenlid J."/>
            <person name="Sun H."/>
            <person name="Sun S."/>
            <person name="Syed K."/>
            <person name="Tsang A."/>
            <person name="Wiebenga A."/>
            <person name="Young D."/>
            <person name="Pisabarro A."/>
            <person name="Eastwood D.C."/>
            <person name="Martin F."/>
            <person name="Cullen D."/>
            <person name="Grigoriev I.V."/>
            <person name="Hibbett D.S."/>
        </authorList>
    </citation>
    <scope>NUCLEOTIDE SEQUENCE</scope>
    <source>
        <strain evidence="6">FP-58527</strain>
    </source>
</reference>
<evidence type="ECO:0000313" key="5">
    <source>
        <dbReference type="EMBL" id="EPS93178.1"/>
    </source>
</evidence>
<keyword evidence="2" id="KW-0863">Zinc-finger</keyword>
<sequence>MAFYPNMERYLSIQQGCLHSYSMDHDWRTELEALSEHLTNSQSPTLVPKAQFGDPEAILDLAIRYLSGCSMRCQSNEGALTALDCLITPEYESYVGGAISETMKAQAHSCAAKAYFEKFFTPQSERSHLEADERRWSRPETVAFGFGQSPVEYLLLAAHHANASVELGLISPITILVGTKLRQIGGELGVDIEQTAKRGKRLLPLWRAVSRRLAEMHAEERKRQQKVDKNPSDYKAILRACGGRCPPDLKPHYCSTECQRKDWPRHKAICKPHSGRKVTQMSAEDKAKALQVFELAEVDHEDVQEQGDSDIELDVGVGEEVPSGPGRTIDVPVFGIPGGSVQITSNSMSPEMMKEVRDAITKLSIQGRSPS</sequence>
<dbReference type="Gene3D" id="6.10.140.2220">
    <property type="match status" value="1"/>
</dbReference>
<evidence type="ECO:0000313" key="6">
    <source>
        <dbReference type="Proteomes" id="UP000015241"/>
    </source>
</evidence>
<name>S8DPJ0_FOMSC</name>
<dbReference type="SUPFAM" id="SSF144232">
    <property type="entry name" value="HIT/MYND zinc finger-like"/>
    <property type="match status" value="1"/>
</dbReference>
<accession>S8DPJ0</accession>
<dbReference type="STRING" id="743788.S8DPJ0"/>
<evidence type="ECO:0000256" key="3">
    <source>
        <dbReference type="ARBA" id="ARBA00022833"/>
    </source>
</evidence>
<protein>
    <recommendedName>
        <fullName evidence="4">MYND-type domain-containing protein</fullName>
    </recommendedName>
</protein>
<evidence type="ECO:0000259" key="4">
    <source>
        <dbReference type="Pfam" id="PF01753"/>
    </source>
</evidence>
<keyword evidence="6" id="KW-1185">Reference proteome</keyword>
<dbReference type="eggNOG" id="ENOG502RC47">
    <property type="taxonomic scope" value="Eukaryota"/>
</dbReference>
<organism evidence="5 6">
    <name type="scientific">Fomitopsis schrenkii</name>
    <name type="common">Brown rot fungus</name>
    <dbReference type="NCBI Taxonomy" id="2126942"/>
    <lineage>
        <taxon>Eukaryota</taxon>
        <taxon>Fungi</taxon>
        <taxon>Dikarya</taxon>
        <taxon>Basidiomycota</taxon>
        <taxon>Agaricomycotina</taxon>
        <taxon>Agaricomycetes</taxon>
        <taxon>Polyporales</taxon>
        <taxon>Fomitopsis</taxon>
    </lineage>
</organism>
<dbReference type="Pfam" id="PF01753">
    <property type="entry name" value="zf-MYND"/>
    <property type="match status" value="1"/>
</dbReference>